<organism evidence="2 3">
    <name type="scientific">Acetobacter nitrogenifigens DSM 23921 = NBRC 105050</name>
    <dbReference type="NCBI Taxonomy" id="1120919"/>
    <lineage>
        <taxon>Bacteria</taxon>
        <taxon>Pseudomonadati</taxon>
        <taxon>Pseudomonadota</taxon>
        <taxon>Alphaproteobacteria</taxon>
        <taxon>Acetobacterales</taxon>
        <taxon>Acetobacteraceae</taxon>
        <taxon>Acetobacter</taxon>
    </lineage>
</organism>
<dbReference type="OrthoDB" id="7219847at2"/>
<dbReference type="RefSeq" id="WP_026398429.1">
    <property type="nucleotide sequence ID" value="NZ_AUBI01000012.1"/>
</dbReference>
<keyword evidence="3" id="KW-1185">Reference proteome</keyword>
<protein>
    <recommendedName>
        <fullName evidence="4">Lipoprotein</fullName>
    </recommendedName>
</protein>
<keyword evidence="1" id="KW-0732">Signal</keyword>
<reference evidence="2 3" key="1">
    <citation type="submission" date="2019-07" db="EMBL/GenBank/DDBJ databases">
        <title>Whole genome shotgun sequence of Acetobacter nitrogenifigens NBRC 105050.</title>
        <authorList>
            <person name="Hosoyama A."/>
            <person name="Uohara A."/>
            <person name="Ohji S."/>
            <person name="Ichikawa N."/>
        </authorList>
    </citation>
    <scope>NUCLEOTIDE SEQUENCE [LARGE SCALE GENOMIC DNA]</scope>
    <source>
        <strain evidence="2 3">NBRC 105050</strain>
    </source>
</reference>
<feature type="chain" id="PRO_5022024722" description="Lipoprotein" evidence="1">
    <location>
        <begin position="25"/>
        <end position="161"/>
    </location>
</feature>
<dbReference type="Proteomes" id="UP000321635">
    <property type="component" value="Unassembled WGS sequence"/>
</dbReference>
<dbReference type="STRING" id="1120919.GCA_000429165_02820"/>
<dbReference type="EMBL" id="BJYF01000021">
    <property type="protein sequence ID" value="GEN60827.1"/>
    <property type="molecule type" value="Genomic_DNA"/>
</dbReference>
<dbReference type="AlphaFoldDB" id="A0A511XCZ1"/>
<feature type="signal peptide" evidence="1">
    <location>
        <begin position="1"/>
        <end position="24"/>
    </location>
</feature>
<name>A0A511XCZ1_9PROT</name>
<dbReference type="PROSITE" id="PS51257">
    <property type="entry name" value="PROKAR_LIPOPROTEIN"/>
    <property type="match status" value="1"/>
</dbReference>
<evidence type="ECO:0000313" key="3">
    <source>
        <dbReference type="Proteomes" id="UP000321635"/>
    </source>
</evidence>
<evidence type="ECO:0000313" key="2">
    <source>
        <dbReference type="EMBL" id="GEN60827.1"/>
    </source>
</evidence>
<evidence type="ECO:0008006" key="4">
    <source>
        <dbReference type="Google" id="ProtNLM"/>
    </source>
</evidence>
<gene>
    <name evidence="2" type="ORF">ANI02nite_27110</name>
</gene>
<comment type="caution">
    <text evidence="2">The sequence shown here is derived from an EMBL/GenBank/DDBJ whole genome shotgun (WGS) entry which is preliminary data.</text>
</comment>
<evidence type="ECO:0000256" key="1">
    <source>
        <dbReference type="SAM" id="SignalP"/>
    </source>
</evidence>
<accession>A0A511XCZ1</accession>
<proteinExistence type="predicted"/>
<sequence>MRVPRPTHKFTAAILLTLGGASLAGCEMTPEQLDYACMQQKPDNQLLREPTLEHFIQGCGLDYYTDVTGRIKLHYTPPRGDGTLPVVAASSFAVSEPGGSHGRVWYLCMPVPISVADSQPSASPTATRTNQAVCRYAGSGEKRLNLVYDQDDAAKYDPLKW</sequence>